<keyword evidence="1" id="KW-0812">Transmembrane</keyword>
<keyword evidence="1" id="KW-1133">Transmembrane helix</keyword>
<proteinExistence type="predicted"/>
<organism evidence="2 3">
    <name type="scientific">Alkalicoccus daliensis</name>
    <dbReference type="NCBI Taxonomy" id="745820"/>
    <lineage>
        <taxon>Bacteria</taxon>
        <taxon>Bacillati</taxon>
        <taxon>Bacillota</taxon>
        <taxon>Bacilli</taxon>
        <taxon>Bacillales</taxon>
        <taxon>Bacillaceae</taxon>
        <taxon>Alkalicoccus</taxon>
    </lineage>
</organism>
<accession>A0A1H0IRP2</accession>
<dbReference type="InterPro" id="IPR007404">
    <property type="entry name" value="YdjM-like"/>
</dbReference>
<feature type="transmembrane region" description="Helical" evidence="1">
    <location>
        <begin position="67"/>
        <end position="88"/>
    </location>
</feature>
<dbReference type="PIRSF" id="PIRSF030780">
    <property type="entry name" value="Md_memb_hyd_prd"/>
    <property type="match status" value="1"/>
</dbReference>
<dbReference type="Proteomes" id="UP000198778">
    <property type="component" value="Unassembled WGS sequence"/>
</dbReference>
<keyword evidence="1" id="KW-0472">Membrane</keyword>
<dbReference type="PANTHER" id="PTHR35531:SF1">
    <property type="entry name" value="INNER MEMBRANE PROTEIN YBCI-RELATED"/>
    <property type="match status" value="1"/>
</dbReference>
<keyword evidence="3" id="KW-1185">Reference proteome</keyword>
<gene>
    <name evidence="2" type="ORF">SAMN04488053_11178</name>
</gene>
<evidence type="ECO:0000313" key="3">
    <source>
        <dbReference type="Proteomes" id="UP000198778"/>
    </source>
</evidence>
<reference evidence="3" key="1">
    <citation type="submission" date="2016-10" db="EMBL/GenBank/DDBJ databases">
        <authorList>
            <person name="Varghese N."/>
            <person name="Submissions S."/>
        </authorList>
    </citation>
    <scope>NUCLEOTIDE SEQUENCE [LARGE SCALE GENOMIC DNA]</scope>
    <source>
        <strain evidence="3">CGMCC 1.10369</strain>
    </source>
</reference>
<sequence length="156" mass="17324">MRYYTHIAVAAGSALLLHQYELLPFSNEIGVAAVSGLMLGAVLPDIDETKSWIGRRSRGLAFWVKLLFGHRGMTHSGIVLALLIYLVFTLDQPFFAALCFGAASHILADLFSRGGIPLFYPVEKKRTSIPVYKTGSFLEHLIFLGILFYIMALLFV</sequence>
<dbReference type="STRING" id="745820.SAMN04488053_11178"/>
<feature type="transmembrane region" description="Helical" evidence="1">
    <location>
        <begin position="94"/>
        <end position="116"/>
    </location>
</feature>
<dbReference type="PANTHER" id="PTHR35531">
    <property type="entry name" value="INNER MEMBRANE PROTEIN YBCI-RELATED"/>
    <property type="match status" value="1"/>
</dbReference>
<protein>
    <submittedName>
        <fullName evidence="2">Inner membrane protein</fullName>
    </submittedName>
</protein>
<dbReference type="EMBL" id="FNIL01000011">
    <property type="protein sequence ID" value="SDO34124.1"/>
    <property type="molecule type" value="Genomic_DNA"/>
</dbReference>
<evidence type="ECO:0000256" key="1">
    <source>
        <dbReference type="SAM" id="Phobius"/>
    </source>
</evidence>
<dbReference type="RefSeq" id="WP_175444315.1">
    <property type="nucleotide sequence ID" value="NZ_FNIL01000011.1"/>
</dbReference>
<dbReference type="AlphaFoldDB" id="A0A1H0IRP2"/>
<dbReference type="InterPro" id="IPR016956">
    <property type="entry name" value="YdjM"/>
</dbReference>
<name>A0A1H0IRP2_9BACI</name>
<feature type="transmembrane region" description="Helical" evidence="1">
    <location>
        <begin position="137"/>
        <end position="155"/>
    </location>
</feature>
<evidence type="ECO:0000313" key="2">
    <source>
        <dbReference type="EMBL" id="SDO34124.1"/>
    </source>
</evidence>
<dbReference type="Pfam" id="PF04307">
    <property type="entry name" value="YdjM"/>
    <property type="match status" value="1"/>
</dbReference>